<keyword evidence="2" id="KW-1133">Transmembrane helix</keyword>
<evidence type="ECO:0000313" key="4">
    <source>
        <dbReference type="Proteomes" id="UP001240643"/>
    </source>
</evidence>
<keyword evidence="2" id="KW-0472">Membrane</keyword>
<feature type="compositionally biased region" description="Low complexity" evidence="1">
    <location>
        <begin position="765"/>
        <end position="780"/>
    </location>
</feature>
<keyword evidence="4" id="KW-1185">Reference proteome</keyword>
<sequence length="2285" mass="255924">MNAKFKKILFGSTDKYRISLPANWLISLAILASSTAGFVSSVYFTRQESQAQQAAEQIDPVQDRLARITQSGQANASGGGSSATNSADDTDLSAFLGRDLADIENIIIEDANKVISYRGDLPKTGIRVVSTDVSLTKDSQMIKANAYDYVNLKYVQYDKNTKAVTDVKFAPPPGLFTNNEWPSLQEDSNKLTDFFPTRAIRQAVAGLLGKNANASFSKNEWFTAFDKVSLTLDLSNRALNSIAEIFNPNLRWGLGIYDLLGTANSAPRITGSGNFEIRYRGLSTINIEDNIITYFPNPNYKNFPALKNIRASRNAIQAIGNFNTFSNNYHSTEYRTQDELKNSSAASQSNQNYYQYLQSLWADASDVKEVASVKGIKKWLTETLPKINYAGSSSSSVTKTEAKTITDYASFLDAVSADPFYFRTDSGDKYVNEKSASAASNNNGLTAPSGSTNVPHDASSNITTTSDGTLVNTNSSTSFNLDKGINFGGVRLDISKDIYRIDFSNNQIERIPLSKNMFTNVDFGNNRLRYITPIAAKPLPWFHGLIFLIANLNSNFYGVVNPSNWSKYYDQTKETQPDGWNAQTQSVLDSLRMGNYNFTLPTFSFYGNQLLDFWPQQDTDNSWYTWPKLTIPESKRITGTGATVNSNVNGYPVSPWNRQIGGTTEFFPWFHRVWIGTNAGGTFSTYLGNFDGNFIHDIATNDNNRSNANNLYGIFFNQFNDNKVLTFSQSYTKTINYNVTLAQSKNNQKFVLPGFETTELKQIGTTASTPSASSQPNTASMNTEPERKQFDDAILQSTSDAYKSYNSQVPYILTRTLPQNHSVKNSWGKQNGRIGPEQSINVQLLNQNNEDVSTAEFKSIDWVSLYANANGLNNDLTFQELNDSYSPSENSGVPSAPSGVSTANNNGNKLLTEILGQLPYFNDRKNAKAWKDATGNKAIGLDFNRFAVASGTNVVPISPSFNLIISAPNQEWTYRYTINVLTDTSYVLNPKDATGSQRTFDVSKDTNFTNRFKFASSITTTDLSNNIGQWTSGTAYIQNYIKNDSSSIRIKSVDLIKNEIVVGFDVKDPNNNKLDIADITLMGFPNQRAFLLNNGKQVDSFSDKTNAPTNFAPKDRAEAINWIKEHVGVRWIGLTKNDNSLTTNLDATASNGSLSSENIYELSELKDPESYISGLFFDKNDGTLSFTLQINANAVNGGINLVENHTITTFKKFTYSVDTSTVEKKLSALDYTDEKLKEFVTLKTFQIINSQEENTKSKKWSDATDELAQFLPPDTELALTDVNRNPEVGSVDFAVTLFNKNSDQTRGSVIGVKPGSFFELSNFNSIFEWKQNNDRTSGIAFIEHSTYKDRPVAEFKKALKEAANQMAFSQLLTPLLDLTKAAPTFDSTTKKLNGYSTLETEKQNQLTIGFGNNITATGSEIDAHITTKDDANLLAINGLIIKGGYLNGKFYQGTETNAPITRLPNLLVALKPNTTQIQAIDNSYKNSANPTSATNAKATSAYTGGNTLFHDALSKEWKDLLPSEWLAQLRTLKNRQSSQLVSQVDYQKYDTLTGFLNHILTTSTSNTSYQTHVDINNFSGIEINNSTGEVKIGANTLIIHNIYNDSTKAERTLTPQIYGQEISFFLSNYFFRIDDALKAKLPFADKVAVNRTFANESVLGIINQLDDLLMKAKKLYVAPKTLSGADLLAAEDAINILKFKFIHPIYYTNPDAERFFTEKFTTKDVAQTHVDQMTKFSQLEFSNTDYNAGTLTVKVTVENYIEGFDGTHFTVKNKTETFQITNALGVFLLPNWKNFTESNLRIRTDDPKLTALDNEQSTGTVTNDQFQTWSVKAYYDQLMTRVNPNNEEYITLNNTDPLFDLVTWRLVDDTGIEINNQNPKYQEAFNVLQNQLNQFAWTFNIRKTDLFYSEKNEQIYLFNPFLHFNILDANKQQIEILKNIFDLNKNTEELIDNQGNYQNVGLGNVILQGFKRQPILIRPQDYDQEHYQLNFNGNLMHVNQVSGGDILEWLKTNLHEPAAINTFLQSFLQVQGFSRPDNPLSLALNPQLAQLLITDTPVEELTDYILINDGFGELTFLTDSIQLVNSYQNDLDDVNPHPISLTGFLSNPNQAEIKLTKLKLVNSHVLAEAADQITTNLVHEGVQDNIRDVTKALEDDDFSLAYRYLQLNQILTSETDQQELVIHQIQSDLVNNQILIDYEIKNAFVNGQVRNLQNQLVLTGFNSNSQVFLTTHLPWILVLLAVVTTGIYYAVWRHRHTTNSIKYMQESGNKKRLQLRKSSKSRTQK</sequence>
<evidence type="ECO:0000256" key="2">
    <source>
        <dbReference type="SAM" id="Phobius"/>
    </source>
</evidence>
<accession>A0ABU0M0A1</accession>
<organism evidence="3 4">
    <name type="scientific">Mycoplasmoides fastidiosum</name>
    <dbReference type="NCBI Taxonomy" id="92758"/>
    <lineage>
        <taxon>Bacteria</taxon>
        <taxon>Bacillati</taxon>
        <taxon>Mycoplasmatota</taxon>
        <taxon>Mycoplasmoidales</taxon>
        <taxon>Mycoplasmoidaceae</taxon>
        <taxon>Mycoplasmoides</taxon>
    </lineage>
</organism>
<keyword evidence="2" id="KW-0812">Transmembrane</keyword>
<dbReference type="RefSeq" id="WP_256547745.1">
    <property type="nucleotide sequence ID" value="NZ_CP101809.1"/>
</dbReference>
<dbReference type="Proteomes" id="UP001240643">
    <property type="component" value="Unassembled WGS sequence"/>
</dbReference>
<protein>
    <recommendedName>
        <fullName evidence="5">ECM-binding protein homolog</fullName>
    </recommendedName>
</protein>
<feature type="region of interest" description="Disordered" evidence="1">
    <location>
        <begin position="434"/>
        <end position="455"/>
    </location>
</feature>
<comment type="caution">
    <text evidence="3">The sequence shown here is derived from an EMBL/GenBank/DDBJ whole genome shotgun (WGS) entry which is preliminary data.</text>
</comment>
<evidence type="ECO:0008006" key="5">
    <source>
        <dbReference type="Google" id="ProtNLM"/>
    </source>
</evidence>
<feature type="compositionally biased region" description="Polar residues" evidence="1">
    <location>
        <begin position="444"/>
        <end position="455"/>
    </location>
</feature>
<reference evidence="3" key="1">
    <citation type="submission" date="2023-07" db="EMBL/GenBank/DDBJ databases">
        <title>Genomic Encyclopedia of Type Strains, Phase IV (KMG-IV): sequencing the most valuable type-strain genomes for metagenomic binning, comparative biology and taxonomic classification.</title>
        <authorList>
            <person name="Goeker M."/>
        </authorList>
    </citation>
    <scope>NUCLEOTIDE SEQUENCE [LARGE SCALE GENOMIC DNA]</scope>
    <source>
        <strain evidence="3">DSM 21204</strain>
    </source>
</reference>
<feature type="region of interest" description="Disordered" evidence="1">
    <location>
        <begin position="883"/>
        <end position="904"/>
    </location>
</feature>
<evidence type="ECO:0000256" key="1">
    <source>
        <dbReference type="SAM" id="MobiDB-lite"/>
    </source>
</evidence>
<name>A0ABU0M0A1_9BACT</name>
<feature type="region of interest" description="Disordered" evidence="1">
    <location>
        <begin position="765"/>
        <end position="786"/>
    </location>
</feature>
<feature type="transmembrane region" description="Helical" evidence="2">
    <location>
        <begin position="2233"/>
        <end position="2252"/>
    </location>
</feature>
<evidence type="ECO:0000313" key="3">
    <source>
        <dbReference type="EMBL" id="MDQ0514382.1"/>
    </source>
</evidence>
<proteinExistence type="predicted"/>
<gene>
    <name evidence="3" type="ORF">J2Z62_000820</name>
</gene>
<dbReference type="EMBL" id="JAUSWO010000001">
    <property type="protein sequence ID" value="MDQ0514382.1"/>
    <property type="molecule type" value="Genomic_DNA"/>
</dbReference>
<feature type="transmembrane region" description="Helical" evidence="2">
    <location>
        <begin position="21"/>
        <end position="44"/>
    </location>
</feature>